<accession>A0ABM1F461</accession>
<gene>
    <name evidence="5" type="primary">LOC106819086</name>
</gene>
<dbReference type="PROSITE" id="PS51031">
    <property type="entry name" value="BESS"/>
    <property type="match status" value="1"/>
</dbReference>
<evidence type="ECO:0000256" key="2">
    <source>
        <dbReference type="SAM" id="MobiDB-lite"/>
    </source>
</evidence>
<keyword evidence="4" id="KW-1185">Reference proteome</keyword>
<feature type="compositionally biased region" description="Acidic residues" evidence="2">
    <location>
        <begin position="55"/>
        <end position="69"/>
    </location>
</feature>
<evidence type="ECO:0000256" key="1">
    <source>
        <dbReference type="PROSITE-ProRule" id="PRU00371"/>
    </source>
</evidence>
<dbReference type="RefSeq" id="XP_014679232.1">
    <property type="nucleotide sequence ID" value="XM_014823746.1"/>
</dbReference>
<dbReference type="GeneID" id="106819086"/>
<dbReference type="Proteomes" id="UP000695022">
    <property type="component" value="Unplaced"/>
</dbReference>
<feature type="compositionally biased region" description="Basic and acidic residues" evidence="2">
    <location>
        <begin position="107"/>
        <end position="116"/>
    </location>
</feature>
<feature type="region of interest" description="Disordered" evidence="2">
    <location>
        <begin position="1"/>
        <end position="127"/>
    </location>
</feature>
<evidence type="ECO:0000259" key="3">
    <source>
        <dbReference type="PROSITE" id="PS51031"/>
    </source>
</evidence>
<evidence type="ECO:0000313" key="4">
    <source>
        <dbReference type="Proteomes" id="UP000695022"/>
    </source>
</evidence>
<name>A0ABM1F461_PRICU</name>
<keyword evidence="1" id="KW-0539">Nucleus</keyword>
<feature type="compositionally biased region" description="Low complexity" evidence="2">
    <location>
        <begin position="72"/>
        <end position="82"/>
    </location>
</feature>
<feature type="domain" description="BESS" evidence="3">
    <location>
        <begin position="125"/>
        <end position="164"/>
    </location>
</feature>
<reference evidence="5" key="1">
    <citation type="submission" date="2025-08" db="UniProtKB">
        <authorList>
            <consortium name="RefSeq"/>
        </authorList>
    </citation>
    <scope>IDENTIFICATION</scope>
</reference>
<proteinExistence type="predicted"/>
<comment type="subcellular location">
    <subcellularLocation>
        <location evidence="1">Nucleus</location>
    </subcellularLocation>
</comment>
<organism evidence="4 5">
    <name type="scientific">Priapulus caudatus</name>
    <name type="common">Priapulid worm</name>
    <dbReference type="NCBI Taxonomy" id="37621"/>
    <lineage>
        <taxon>Eukaryota</taxon>
        <taxon>Metazoa</taxon>
        <taxon>Ecdysozoa</taxon>
        <taxon>Scalidophora</taxon>
        <taxon>Priapulida</taxon>
        <taxon>Priapulimorpha</taxon>
        <taxon>Priapulimorphida</taxon>
        <taxon>Priapulidae</taxon>
        <taxon>Priapulus</taxon>
    </lineage>
</organism>
<evidence type="ECO:0000313" key="5">
    <source>
        <dbReference type="RefSeq" id="XP_014679232.1"/>
    </source>
</evidence>
<sequence>MRRRRNTKRKSGDAGPPAKPGMYDNLLQFLDRVQPNTSTCSNLEEAEPVTSATATDEDVASQEGTEEVDAPSTSFGSSMPSSLVTAGRRKKRKSCDPVTEEILSQLRKLDEKEEQSATRPTTQLPDADDLFLQSITMEMKSLPPQQKTHFKIKVHELLFELKYNVQSFIVNEDNITEEFDV</sequence>
<protein>
    <submittedName>
        <fullName evidence="5">Uncharacterized protein LOC106819086</fullName>
    </submittedName>
</protein>
<dbReference type="InterPro" id="IPR004210">
    <property type="entry name" value="BESS_motif"/>
</dbReference>
<dbReference type="Pfam" id="PF02944">
    <property type="entry name" value="BESS"/>
    <property type="match status" value="1"/>
</dbReference>